<accession>A0A917D3U0</accession>
<feature type="binding site" evidence="6">
    <location>
        <position position="244"/>
    </location>
    <ligand>
        <name>Zn(2+)</name>
        <dbReference type="ChEBI" id="CHEBI:29105"/>
    </ligand>
</feature>
<reference evidence="7" key="2">
    <citation type="submission" date="2020-09" db="EMBL/GenBank/DDBJ databases">
        <authorList>
            <person name="Sun Q."/>
            <person name="Zhou Y."/>
        </authorList>
    </citation>
    <scope>NUCLEOTIDE SEQUENCE</scope>
    <source>
        <strain evidence="7">CGMCC 1.12987</strain>
    </source>
</reference>
<feature type="binding site" evidence="6">
    <location>
        <position position="197"/>
    </location>
    <ligand>
        <name>Zn(2+)</name>
        <dbReference type="ChEBI" id="CHEBI:29105"/>
    </ligand>
</feature>
<evidence type="ECO:0000313" key="8">
    <source>
        <dbReference type="Proteomes" id="UP000644756"/>
    </source>
</evidence>
<dbReference type="SUPFAM" id="SSF51182">
    <property type="entry name" value="RmlC-like cupins"/>
    <property type="match status" value="1"/>
</dbReference>
<dbReference type="Gene3D" id="2.60.120.10">
    <property type="entry name" value="Jelly Rolls"/>
    <property type="match status" value="1"/>
</dbReference>
<comment type="cofactor">
    <cofactor evidence="6">
        <name>Zn(2+)</name>
        <dbReference type="ChEBI" id="CHEBI:29105"/>
    </cofactor>
    <text evidence="6">Binds 1 zinc ion per subunit.</text>
</comment>
<evidence type="ECO:0000256" key="6">
    <source>
        <dbReference type="HAMAP-Rule" id="MF_00687"/>
    </source>
</evidence>
<dbReference type="InterPro" id="IPR021120">
    <property type="entry name" value="KduI/IolB_isomerase"/>
</dbReference>
<dbReference type="AlphaFoldDB" id="A0A917D3U0"/>
<dbReference type="CDD" id="cd20491">
    <property type="entry name" value="cupin_KduI_C"/>
    <property type="match status" value="1"/>
</dbReference>
<dbReference type="HAMAP" id="MF_00687">
    <property type="entry name" value="KduI"/>
    <property type="match status" value="1"/>
</dbReference>
<organism evidence="7 8">
    <name type="scientific">Paenibacillus abyssi</name>
    <dbReference type="NCBI Taxonomy" id="1340531"/>
    <lineage>
        <taxon>Bacteria</taxon>
        <taxon>Bacillati</taxon>
        <taxon>Bacillota</taxon>
        <taxon>Bacilli</taxon>
        <taxon>Bacillales</taxon>
        <taxon>Paenibacillaceae</taxon>
        <taxon>Paenibacillus</taxon>
    </lineage>
</organism>
<sequence>MELRHATNPTDFKAYTTERLRKDFLIENLFQEGQVSMVYTHYDRMVVGGAVPVKEPLEIEAAATLKTEYFLERREAGFLNIGEGEAVITADGETYELGKLDVLYVGKGTQKVTLASKDSSSPAKIYFCSSLAHAALPNKKLAISDATPNHMGSTETSNERTIYQYIHADGIQSCQLMLGVTLFKPGSVWNTMPAHVHDRRMEAYLYFDMKPETRVMHFMGEPSETRHLVVANEQAIISPPWSIHSGAGTSSYSFCWSMAGENYTFKDMDFIAMDALK</sequence>
<comment type="function">
    <text evidence="6">Catalyzes the isomerization of 5-dehydro-4-deoxy-D-glucuronate to 3-deoxy-D-glycero-2,5-hexodiulosonate.</text>
</comment>
<dbReference type="CDD" id="cd20294">
    <property type="entry name" value="cupin_KduI_N"/>
    <property type="match status" value="1"/>
</dbReference>
<dbReference type="GO" id="GO:0008270">
    <property type="term" value="F:zinc ion binding"/>
    <property type="evidence" value="ECO:0007669"/>
    <property type="project" value="UniProtKB-UniRule"/>
</dbReference>
<dbReference type="EMBL" id="BMGR01000008">
    <property type="protein sequence ID" value="GGG08828.1"/>
    <property type="molecule type" value="Genomic_DNA"/>
</dbReference>
<keyword evidence="3 6" id="KW-0479">Metal-binding</keyword>
<keyword evidence="8" id="KW-1185">Reference proteome</keyword>
<dbReference type="PANTHER" id="PTHR38461">
    <property type="entry name" value="4-DEOXY-L-THREO-5-HEXOSULOSE-URONATE KETOL-ISOMERASE"/>
    <property type="match status" value="1"/>
</dbReference>
<dbReference type="GO" id="GO:0045490">
    <property type="term" value="P:pectin catabolic process"/>
    <property type="evidence" value="ECO:0007669"/>
    <property type="project" value="UniProtKB-UniRule"/>
</dbReference>
<dbReference type="PANTHER" id="PTHR38461:SF1">
    <property type="entry name" value="4-DEOXY-L-THREO-5-HEXOSULOSE-URONATE KETOL-ISOMERASE"/>
    <property type="match status" value="1"/>
</dbReference>
<gene>
    <name evidence="6 7" type="primary">kduI</name>
    <name evidence="7" type="ORF">GCM10010916_27080</name>
</gene>
<feature type="binding site" evidence="6">
    <location>
        <position position="202"/>
    </location>
    <ligand>
        <name>Zn(2+)</name>
        <dbReference type="ChEBI" id="CHEBI:29105"/>
    </ligand>
</feature>
<dbReference type="InterPro" id="IPR011051">
    <property type="entry name" value="RmlC_Cupin_sf"/>
</dbReference>
<comment type="similarity">
    <text evidence="2 6">Belongs to the KduI family.</text>
</comment>
<dbReference type="GO" id="GO:0042840">
    <property type="term" value="P:D-glucuronate catabolic process"/>
    <property type="evidence" value="ECO:0007669"/>
    <property type="project" value="TreeGrafter"/>
</dbReference>
<dbReference type="InterPro" id="IPR007045">
    <property type="entry name" value="KduI"/>
</dbReference>
<evidence type="ECO:0000256" key="1">
    <source>
        <dbReference type="ARBA" id="ARBA00000552"/>
    </source>
</evidence>
<dbReference type="Proteomes" id="UP000644756">
    <property type="component" value="Unassembled WGS sequence"/>
</dbReference>
<evidence type="ECO:0000256" key="2">
    <source>
        <dbReference type="ARBA" id="ARBA00008086"/>
    </source>
</evidence>
<name>A0A917D3U0_9BACL</name>
<dbReference type="Pfam" id="PF04962">
    <property type="entry name" value="KduI"/>
    <property type="match status" value="1"/>
</dbReference>
<evidence type="ECO:0000313" key="7">
    <source>
        <dbReference type="EMBL" id="GGG08828.1"/>
    </source>
</evidence>
<reference evidence="7" key="1">
    <citation type="journal article" date="2014" name="Int. J. Syst. Evol. Microbiol.">
        <title>Complete genome sequence of Corynebacterium casei LMG S-19264T (=DSM 44701T), isolated from a smear-ripened cheese.</title>
        <authorList>
            <consortium name="US DOE Joint Genome Institute (JGI-PGF)"/>
            <person name="Walter F."/>
            <person name="Albersmeier A."/>
            <person name="Kalinowski J."/>
            <person name="Ruckert C."/>
        </authorList>
    </citation>
    <scope>NUCLEOTIDE SEQUENCE</scope>
    <source>
        <strain evidence="7">CGMCC 1.12987</strain>
    </source>
</reference>
<evidence type="ECO:0000256" key="4">
    <source>
        <dbReference type="ARBA" id="ARBA00022833"/>
    </source>
</evidence>
<evidence type="ECO:0000256" key="5">
    <source>
        <dbReference type="ARBA" id="ARBA00023235"/>
    </source>
</evidence>
<dbReference type="RefSeq" id="WP_188531585.1">
    <property type="nucleotide sequence ID" value="NZ_BMGR01000008.1"/>
</dbReference>
<dbReference type="PIRSF" id="PIRSF006625">
    <property type="entry name" value="KduI"/>
    <property type="match status" value="1"/>
</dbReference>
<keyword evidence="4 6" id="KW-0862">Zinc</keyword>
<dbReference type="Gene3D" id="2.60.120.520">
    <property type="entry name" value="pectin degrading enzyme 5-keto 4- deoxyuronate isomerase, domain 1"/>
    <property type="match status" value="1"/>
</dbReference>
<evidence type="ECO:0000256" key="3">
    <source>
        <dbReference type="ARBA" id="ARBA00022723"/>
    </source>
</evidence>
<comment type="caution">
    <text evidence="7">The sequence shown here is derived from an EMBL/GenBank/DDBJ whole genome shotgun (WGS) entry which is preliminary data.</text>
</comment>
<dbReference type="GO" id="GO:0019698">
    <property type="term" value="P:D-galacturonate catabolic process"/>
    <property type="evidence" value="ECO:0007669"/>
    <property type="project" value="TreeGrafter"/>
</dbReference>
<dbReference type="EC" id="5.3.1.17" evidence="6"/>
<dbReference type="InterPro" id="IPR014710">
    <property type="entry name" value="RmlC-like_jellyroll"/>
</dbReference>
<keyword evidence="5 6" id="KW-0413">Isomerase</keyword>
<dbReference type="NCBIfam" id="NF002091">
    <property type="entry name" value="PRK00924.1"/>
    <property type="match status" value="1"/>
</dbReference>
<protein>
    <recommendedName>
        <fullName evidence="6">4-deoxy-L-threo-5-hexosulose-uronate ketol-isomerase</fullName>
        <ecNumber evidence="6">5.3.1.17</ecNumber>
    </recommendedName>
    <alternativeName>
        <fullName evidence="6">5-keto-4-deoxyuronate isomerase</fullName>
    </alternativeName>
    <alternativeName>
        <fullName evidence="6">DKI isomerase</fullName>
    </alternativeName>
</protein>
<dbReference type="GO" id="GO:0008697">
    <property type="term" value="F:4-deoxy-L-threo-5-hexosulose-uronate ketol-isomerase activity"/>
    <property type="evidence" value="ECO:0007669"/>
    <property type="project" value="UniProtKB-UniRule"/>
</dbReference>
<dbReference type="InterPro" id="IPR027449">
    <property type="entry name" value="KduI_N"/>
</dbReference>
<comment type="catalytic activity">
    <reaction evidence="1 6">
        <text>5-dehydro-4-deoxy-D-glucuronate = 3-deoxy-D-glycero-2,5-hexodiulosonate</text>
        <dbReference type="Rhea" id="RHEA:23896"/>
        <dbReference type="ChEBI" id="CHEBI:17117"/>
        <dbReference type="ChEBI" id="CHEBI:29071"/>
        <dbReference type="EC" id="5.3.1.17"/>
    </reaction>
</comment>
<feature type="binding site" evidence="6">
    <location>
        <position position="195"/>
    </location>
    <ligand>
        <name>Zn(2+)</name>
        <dbReference type="ChEBI" id="CHEBI:29105"/>
    </ligand>
</feature>
<proteinExistence type="inferred from homology"/>
<comment type="pathway">
    <text evidence="6">Glycan metabolism; pectin degradation; 2-dehydro-3-deoxy-D-gluconate from pectin: step 4/5.</text>
</comment>